<dbReference type="GO" id="GO:0005975">
    <property type="term" value="P:carbohydrate metabolic process"/>
    <property type="evidence" value="ECO:0007669"/>
    <property type="project" value="InterPro"/>
</dbReference>
<dbReference type="SUPFAM" id="SSF88713">
    <property type="entry name" value="Glycoside hydrolase/deacetylase"/>
    <property type="match status" value="1"/>
</dbReference>
<proteinExistence type="predicted"/>
<name>A0A9D2RKP7_9BURK</name>
<evidence type="ECO:0000259" key="1">
    <source>
        <dbReference type="PROSITE" id="PS51677"/>
    </source>
</evidence>
<feature type="domain" description="NodB homology" evidence="1">
    <location>
        <begin position="69"/>
        <end position="287"/>
    </location>
</feature>
<accession>A0A9D2RKP7</accession>
<gene>
    <name evidence="2" type="ORF">H9906_03955</name>
</gene>
<dbReference type="PROSITE" id="PS51677">
    <property type="entry name" value="NODB"/>
    <property type="match status" value="1"/>
</dbReference>
<dbReference type="AlphaFoldDB" id="A0A9D2RKP7"/>
<dbReference type="InterPro" id="IPR002509">
    <property type="entry name" value="NODB_dom"/>
</dbReference>
<reference evidence="2" key="1">
    <citation type="journal article" date="2021" name="PeerJ">
        <title>Extensive microbial diversity within the chicken gut microbiome revealed by metagenomics and culture.</title>
        <authorList>
            <person name="Gilroy R."/>
            <person name="Ravi A."/>
            <person name="Getino M."/>
            <person name="Pursley I."/>
            <person name="Horton D.L."/>
            <person name="Alikhan N.F."/>
            <person name="Baker D."/>
            <person name="Gharbi K."/>
            <person name="Hall N."/>
            <person name="Watson M."/>
            <person name="Adriaenssens E.M."/>
            <person name="Foster-Nyarko E."/>
            <person name="Jarju S."/>
            <person name="Secka A."/>
            <person name="Antonio M."/>
            <person name="Oren A."/>
            <person name="Chaudhuri R.R."/>
            <person name="La Ragione R."/>
            <person name="Hildebrand F."/>
            <person name="Pallen M.J."/>
        </authorList>
    </citation>
    <scope>NUCLEOTIDE SEQUENCE</scope>
    <source>
        <strain evidence="2">9264</strain>
    </source>
</reference>
<dbReference type="EMBL" id="DWUQ01000079">
    <property type="protein sequence ID" value="HJD44166.1"/>
    <property type="molecule type" value="Genomic_DNA"/>
</dbReference>
<dbReference type="PANTHER" id="PTHR43123:SF4">
    <property type="entry name" value="POLYSACCHARIDE DEACETYLASE"/>
    <property type="match status" value="1"/>
</dbReference>
<dbReference type="Gene3D" id="3.20.20.370">
    <property type="entry name" value="Glycoside hydrolase/deacetylase"/>
    <property type="match status" value="1"/>
</dbReference>
<dbReference type="Pfam" id="PF01522">
    <property type="entry name" value="Polysacc_deac_1"/>
    <property type="match status" value="1"/>
</dbReference>
<organism evidence="2 3">
    <name type="scientific">Candidatus Paenalcaligenes intestinipullorum</name>
    <dbReference type="NCBI Taxonomy" id="2838718"/>
    <lineage>
        <taxon>Bacteria</taxon>
        <taxon>Pseudomonadati</taxon>
        <taxon>Pseudomonadota</taxon>
        <taxon>Betaproteobacteria</taxon>
        <taxon>Burkholderiales</taxon>
        <taxon>Alcaligenaceae</taxon>
        <taxon>Paenalcaligenes</taxon>
    </lineage>
</organism>
<protein>
    <submittedName>
        <fullName evidence="2">Polysaccharide deacetylase family protein</fullName>
    </submittedName>
</protein>
<dbReference type="PANTHER" id="PTHR43123">
    <property type="entry name" value="POLYSACCHARIDE DEACETYLASE-RELATED"/>
    <property type="match status" value="1"/>
</dbReference>
<comment type="caution">
    <text evidence="2">The sequence shown here is derived from an EMBL/GenBank/DDBJ whole genome shotgun (WGS) entry which is preliminary data.</text>
</comment>
<evidence type="ECO:0000313" key="3">
    <source>
        <dbReference type="Proteomes" id="UP000823889"/>
    </source>
</evidence>
<evidence type="ECO:0000313" key="2">
    <source>
        <dbReference type="EMBL" id="HJD44166.1"/>
    </source>
</evidence>
<dbReference type="InterPro" id="IPR011330">
    <property type="entry name" value="Glyco_hydro/deAcase_b/a-brl"/>
</dbReference>
<reference evidence="2" key="2">
    <citation type="submission" date="2021-04" db="EMBL/GenBank/DDBJ databases">
        <authorList>
            <person name="Gilroy R."/>
        </authorList>
    </citation>
    <scope>NUCLEOTIDE SEQUENCE</scope>
    <source>
        <strain evidence="2">9264</strain>
    </source>
</reference>
<dbReference type="Proteomes" id="UP000823889">
    <property type="component" value="Unassembled WGS sequence"/>
</dbReference>
<sequence length="309" mass="34921">MEELGVNKRRDFLGYGAHPPTIPWPNKARVALSFVLNFEEGSELSIADGDERNESVYEAKEEVIGQPDLCMESHYEYGTRAGYWRIMTLLEEFDAPVTVSACARAAKRSPTLIQDAFARGHEISCHGYRWESHAGMLPSEEEAIIHSTFKTIHAITGAPPKGWHTRSASSLQTRQLLVEHGGFLYDSDAYNDDVPYFAANTARPHIILPYAFDTNDMRFQPGGGFVHHQDFSDYCIAAYDELWDEGAHHTKMLSIGLHLRIIGKAARIQGLRTFLRYVQQRQATWIARRDAIAMHWQKHACPTSITTSV</sequence>
<dbReference type="GO" id="GO:0016810">
    <property type="term" value="F:hydrolase activity, acting on carbon-nitrogen (but not peptide) bonds"/>
    <property type="evidence" value="ECO:0007669"/>
    <property type="project" value="InterPro"/>
</dbReference>